<comment type="caution">
    <text evidence="1">The sequence shown here is derived from an EMBL/GenBank/DDBJ whole genome shotgun (WGS) entry which is preliminary data.</text>
</comment>
<proteinExistence type="predicted"/>
<evidence type="ECO:0000313" key="1">
    <source>
        <dbReference type="EMBL" id="EDZ73100.1"/>
    </source>
</evidence>
<organism evidence="1 2">
    <name type="scientific">Saccharomyces cerevisiae (strain AWRI1631)</name>
    <name type="common">Baker's yeast</name>
    <dbReference type="NCBI Taxonomy" id="545124"/>
    <lineage>
        <taxon>Eukaryota</taxon>
        <taxon>Fungi</taxon>
        <taxon>Dikarya</taxon>
        <taxon>Ascomycota</taxon>
        <taxon>Saccharomycotina</taxon>
        <taxon>Saccharomycetes</taxon>
        <taxon>Saccharomycetales</taxon>
        <taxon>Saccharomycetaceae</taxon>
        <taxon>Saccharomyces</taxon>
    </lineage>
</organism>
<sequence>MLAELDVAELTLLFGVKGVINLVFELRFSFGFERIFFGEMRESLKPSFNSWKHSGPTVPLEFFLCRQYFCLLFLLEGDPVNEVLDIGGEIIGERLFAYTSSTFSEAGEIFLLGDKNCGPSEFSKVACSCCCLYCVCLSSNSNFLLASCCALNCSRNSCCCCNSNSPRFLSKPLLISLLFIVDNKLSAMEIFFSSWGLSLIVF</sequence>
<protein>
    <submittedName>
        <fullName evidence="1">Uncharacterized protein</fullName>
    </submittedName>
</protein>
<name>B5VG43_YEAS6</name>
<reference evidence="1 2" key="1">
    <citation type="journal article" date="2008" name="FEMS Yeast Res.">
        <title>Comparative genome analysis of a Saccharomyces cerevisiae wine strain.</title>
        <authorList>
            <person name="Borneman A.R."/>
            <person name="Forgan A.H."/>
            <person name="Pretorius I.S."/>
            <person name="Chambers P.J."/>
        </authorList>
    </citation>
    <scope>NUCLEOTIDE SEQUENCE [LARGE SCALE GENOMIC DNA]</scope>
    <source>
        <strain evidence="1 2">AWRI1631</strain>
    </source>
</reference>
<accession>B5VG43</accession>
<evidence type="ECO:0000313" key="2">
    <source>
        <dbReference type="Proteomes" id="UP000008988"/>
    </source>
</evidence>
<gene>
    <name evidence="1" type="ORF">AWRI1631_43650</name>
</gene>
<dbReference type="AlphaFoldDB" id="B5VG43"/>
<dbReference type="Proteomes" id="UP000008988">
    <property type="component" value="Unassembled WGS sequence"/>
</dbReference>
<dbReference type="EMBL" id="ABSV01000457">
    <property type="protein sequence ID" value="EDZ73100.1"/>
    <property type="molecule type" value="Genomic_DNA"/>
</dbReference>